<name>A0ABS6D2H5_9FIRM</name>
<dbReference type="Pfam" id="PF19789">
    <property type="entry name" value="DUF6273"/>
    <property type="match status" value="1"/>
</dbReference>
<evidence type="ECO:0000259" key="1">
    <source>
        <dbReference type="Pfam" id="PF19789"/>
    </source>
</evidence>
<keyword evidence="3" id="KW-1185">Reference proteome</keyword>
<gene>
    <name evidence="2" type="ORF">HGO97_007705</name>
</gene>
<dbReference type="EMBL" id="JABACJ020000005">
    <property type="protein sequence ID" value="MBU3875693.1"/>
    <property type="molecule type" value="Genomic_DNA"/>
</dbReference>
<sequence>MSLPEKTINQIAQTTEITADDVLIVETSNGTKTIKYSELMKAVKTSLGVVDTLDITEEGYIPEGYLVAAALEDKQAQIRASYGYFGKELPFTWAEIDEKETAGDFSGINVGDYKDIMLTNGEKVRMEVAGINTRKGYATNNNNCIHWISRDCLATTYKMNETNTNTGGFPASTLKTTLNTTIYNMLPADVKAVIKTNKRLCSKKGSWDWQEDQKLWLPSEVEVWGFNSWSEVGYGNGNAVQFEIFRGSLAHINKGLGFGKAEQGSRSYWWCGSPDASNTTTFCGVGSGGNPSYYYASTPLGVPLCFDT</sequence>
<organism evidence="2 3">
    <name type="scientific">Faecalicatena faecalis</name>
    <dbReference type="NCBI Taxonomy" id="2726362"/>
    <lineage>
        <taxon>Bacteria</taxon>
        <taxon>Bacillati</taxon>
        <taxon>Bacillota</taxon>
        <taxon>Clostridia</taxon>
        <taxon>Lachnospirales</taxon>
        <taxon>Lachnospiraceae</taxon>
        <taxon>Faecalicatena</taxon>
    </lineage>
</organism>
<comment type="caution">
    <text evidence="2">The sequence shown here is derived from an EMBL/GenBank/DDBJ whole genome shotgun (WGS) entry which is preliminary data.</text>
</comment>
<dbReference type="Proteomes" id="UP000723714">
    <property type="component" value="Unassembled WGS sequence"/>
</dbReference>
<evidence type="ECO:0000313" key="2">
    <source>
        <dbReference type="EMBL" id="MBU3875693.1"/>
    </source>
</evidence>
<feature type="domain" description="DUF6273" evidence="1">
    <location>
        <begin position="148"/>
        <end position="305"/>
    </location>
</feature>
<protein>
    <recommendedName>
        <fullName evidence="1">DUF6273 domain-containing protein</fullName>
    </recommendedName>
</protein>
<reference evidence="2 3" key="1">
    <citation type="submission" date="2021-06" db="EMBL/GenBank/DDBJ databases">
        <title>Faecalicatena sp. nov. isolated from porcine feces.</title>
        <authorList>
            <person name="Oh B.S."/>
            <person name="Lee J.H."/>
        </authorList>
    </citation>
    <scope>NUCLEOTIDE SEQUENCE [LARGE SCALE GENOMIC DNA]</scope>
    <source>
        <strain evidence="2 3">AGMB00832</strain>
    </source>
</reference>
<proteinExistence type="predicted"/>
<evidence type="ECO:0000313" key="3">
    <source>
        <dbReference type="Proteomes" id="UP000723714"/>
    </source>
</evidence>
<accession>A0ABS6D2H5</accession>
<dbReference type="InterPro" id="IPR046240">
    <property type="entry name" value="DUF6273"/>
</dbReference>
<dbReference type="RefSeq" id="WP_216240731.1">
    <property type="nucleotide sequence ID" value="NZ_JABACJ020000005.1"/>
</dbReference>